<comment type="similarity">
    <text evidence="5">Belongs to the glutamate--cysteine ligase type 2 family. YbdK subfamily.</text>
</comment>
<evidence type="ECO:0000256" key="2">
    <source>
        <dbReference type="ARBA" id="ARBA00022741"/>
    </source>
</evidence>
<evidence type="ECO:0000313" key="7">
    <source>
        <dbReference type="Proteomes" id="UP000325787"/>
    </source>
</evidence>
<dbReference type="SUPFAM" id="SSF55931">
    <property type="entry name" value="Glutamine synthetase/guanido kinase"/>
    <property type="match status" value="1"/>
</dbReference>
<evidence type="ECO:0000313" key="6">
    <source>
        <dbReference type="EMBL" id="QFZ22011.1"/>
    </source>
</evidence>
<dbReference type="InterPro" id="IPR014746">
    <property type="entry name" value="Gln_synth/guanido_kin_cat_dom"/>
</dbReference>
<evidence type="ECO:0000256" key="1">
    <source>
        <dbReference type="ARBA" id="ARBA00022598"/>
    </source>
</evidence>
<evidence type="ECO:0000256" key="3">
    <source>
        <dbReference type="ARBA" id="ARBA00022840"/>
    </source>
</evidence>
<dbReference type="AlphaFoldDB" id="A0A5Q0H732"/>
<dbReference type="OrthoDB" id="9803842at2"/>
<dbReference type="Gene3D" id="3.30.590.20">
    <property type="match status" value="1"/>
</dbReference>
<dbReference type="Pfam" id="PF04107">
    <property type="entry name" value="GCS2"/>
    <property type="match status" value="1"/>
</dbReference>
<evidence type="ECO:0000256" key="5">
    <source>
        <dbReference type="HAMAP-Rule" id="MF_01609"/>
    </source>
</evidence>
<proteinExistence type="inferred from homology"/>
<dbReference type="InterPro" id="IPR050141">
    <property type="entry name" value="GCL_type2/YbdK_subfam"/>
</dbReference>
<gene>
    <name evidence="6" type="ORF">EKG83_35495</name>
</gene>
<protein>
    <recommendedName>
        <fullName evidence="5">Putative glutamate--cysteine ligase 2</fullName>
        <ecNumber evidence="5">6.3.2.2</ecNumber>
    </recommendedName>
    <alternativeName>
        <fullName evidence="5">Gamma-glutamylcysteine synthetase 2</fullName>
        <shortName evidence="5">GCS 2</shortName>
        <shortName evidence="5">Gamma-GCS 2</shortName>
    </alternativeName>
</protein>
<keyword evidence="7" id="KW-1185">Reference proteome</keyword>
<comment type="catalytic activity">
    <reaction evidence="4 5">
        <text>L-cysteine + L-glutamate + ATP = gamma-L-glutamyl-L-cysteine + ADP + phosphate + H(+)</text>
        <dbReference type="Rhea" id="RHEA:13285"/>
        <dbReference type="ChEBI" id="CHEBI:15378"/>
        <dbReference type="ChEBI" id="CHEBI:29985"/>
        <dbReference type="ChEBI" id="CHEBI:30616"/>
        <dbReference type="ChEBI" id="CHEBI:35235"/>
        <dbReference type="ChEBI" id="CHEBI:43474"/>
        <dbReference type="ChEBI" id="CHEBI:58173"/>
        <dbReference type="ChEBI" id="CHEBI:456216"/>
        <dbReference type="EC" id="6.3.2.2"/>
    </reaction>
</comment>
<reference evidence="7" key="1">
    <citation type="journal article" date="2021" name="Curr. Microbiol.">
        <title>Complete genome of nocamycin-producing strain Saccharothrix syringae NRRL B-16468 reveals the biosynthetic potential for secondary metabolites.</title>
        <authorList>
            <person name="Mo X."/>
            <person name="Yang S."/>
        </authorList>
    </citation>
    <scope>NUCLEOTIDE SEQUENCE [LARGE SCALE GENOMIC DNA]</scope>
    <source>
        <strain evidence="7">ATCC 51364 / DSM 43886 / JCM 6844 / KCTC 9398 / NBRC 14523 / NRRL B-16468 / INA 2240</strain>
    </source>
</reference>
<dbReference type="EMBL" id="CP034550">
    <property type="protein sequence ID" value="QFZ22011.1"/>
    <property type="molecule type" value="Genomic_DNA"/>
</dbReference>
<dbReference type="GO" id="GO:0004357">
    <property type="term" value="F:glutamate-cysteine ligase activity"/>
    <property type="evidence" value="ECO:0007669"/>
    <property type="project" value="UniProtKB-EC"/>
</dbReference>
<dbReference type="InterPro" id="IPR006336">
    <property type="entry name" value="GCS2"/>
</dbReference>
<sequence length="371" mass="39099">MVTEVTALPLPTPVPGPPLTVGVEEEFLLVDAVTGELVPLAPAVLGGADGVLDLQAELTRYQVESATPVCRGMVEVREQLVAARRELGRLAGAHGARIVASGTPVLGGERPPPLSDDARYRAISARFRSLVDGLTTCGCHVHVGVPDRETGVVVSNHLRRWLPVLLALSANSPFSRGRDTGYASWRYVAWSPWPSAGAPPWFSSVEDYDSGTRVLRATGAALDPGMVYWDVRLSARYPTVELRVCDVAATVDEAVLIAALVRAVAATAVAGEPALRVPDLALRAAMWRAARDGLAGAGVQPRTGELVAAADLLRELVAWVRPALRAAGDEALVLDGVGRLLVDGTGAARQLRAFGRRGSAADVVSLLVEQT</sequence>
<dbReference type="NCBIfam" id="NF010041">
    <property type="entry name" value="PRK13517.1-1"/>
    <property type="match status" value="1"/>
</dbReference>
<dbReference type="InterPro" id="IPR011793">
    <property type="entry name" value="YbdK"/>
</dbReference>
<dbReference type="HAMAP" id="MF_01609">
    <property type="entry name" value="Glu_cys_ligase_2"/>
    <property type="match status" value="1"/>
</dbReference>
<keyword evidence="2 5" id="KW-0547">Nucleotide-binding</keyword>
<comment type="function">
    <text evidence="5">ATP-dependent carboxylate-amine ligase which exhibits weak glutamate--cysteine ligase activity.</text>
</comment>
<dbReference type="Proteomes" id="UP000325787">
    <property type="component" value="Chromosome"/>
</dbReference>
<dbReference type="KEGG" id="ssyi:EKG83_35495"/>
<dbReference type="PANTHER" id="PTHR36510">
    <property type="entry name" value="GLUTAMATE--CYSTEINE LIGASE 2-RELATED"/>
    <property type="match status" value="1"/>
</dbReference>
<organism evidence="6 7">
    <name type="scientific">Saccharothrix syringae</name>
    <name type="common">Nocardiopsis syringae</name>
    <dbReference type="NCBI Taxonomy" id="103733"/>
    <lineage>
        <taxon>Bacteria</taxon>
        <taxon>Bacillati</taxon>
        <taxon>Actinomycetota</taxon>
        <taxon>Actinomycetes</taxon>
        <taxon>Pseudonocardiales</taxon>
        <taxon>Pseudonocardiaceae</taxon>
        <taxon>Saccharothrix</taxon>
    </lineage>
</organism>
<name>A0A5Q0H732_SACSY</name>
<dbReference type="PANTHER" id="PTHR36510:SF1">
    <property type="entry name" value="GLUTAMATE--CYSTEINE LIGASE 2-RELATED"/>
    <property type="match status" value="1"/>
</dbReference>
<dbReference type="NCBIfam" id="TIGR02050">
    <property type="entry name" value="gshA_cyan_rel"/>
    <property type="match status" value="1"/>
</dbReference>
<dbReference type="GO" id="GO:0005524">
    <property type="term" value="F:ATP binding"/>
    <property type="evidence" value="ECO:0007669"/>
    <property type="project" value="UniProtKB-KW"/>
</dbReference>
<dbReference type="GO" id="GO:0042398">
    <property type="term" value="P:modified amino acid biosynthetic process"/>
    <property type="evidence" value="ECO:0007669"/>
    <property type="project" value="InterPro"/>
</dbReference>
<accession>A0A5Q0H732</accession>
<evidence type="ECO:0000256" key="4">
    <source>
        <dbReference type="ARBA" id="ARBA00048819"/>
    </source>
</evidence>
<keyword evidence="3 5" id="KW-0067">ATP-binding</keyword>
<dbReference type="EC" id="6.3.2.2" evidence="5"/>
<keyword evidence="1 5" id="KW-0436">Ligase</keyword>